<dbReference type="AlphaFoldDB" id="A0A7Z0CJI0"/>
<feature type="domain" description="Sigma 54 modulation/S30EA ribosomal protein C-terminal" evidence="3">
    <location>
        <begin position="150"/>
        <end position="203"/>
    </location>
</feature>
<dbReference type="OrthoDB" id="9794975at2"/>
<dbReference type="PANTHER" id="PTHR33231:SF1">
    <property type="entry name" value="30S RIBOSOMAL PROTEIN"/>
    <property type="match status" value="1"/>
</dbReference>
<dbReference type="GO" id="GO:0022627">
    <property type="term" value="C:cytosolic small ribosomal subunit"/>
    <property type="evidence" value="ECO:0007669"/>
    <property type="project" value="TreeGrafter"/>
</dbReference>
<dbReference type="Proteomes" id="UP000547973">
    <property type="component" value="Unassembled WGS sequence"/>
</dbReference>
<comment type="caution">
    <text evidence="4">The sequence shown here is derived from an EMBL/GenBank/DDBJ whole genome shotgun (WGS) entry which is preliminary data.</text>
</comment>
<gene>
    <name evidence="2" type="primary">hpf</name>
    <name evidence="4" type="ORF">BKA03_000921</name>
</gene>
<evidence type="ECO:0000256" key="2">
    <source>
        <dbReference type="HAMAP-Rule" id="MF_00839"/>
    </source>
</evidence>
<organism evidence="4 5">
    <name type="scientific">Demequina lutea</name>
    <dbReference type="NCBI Taxonomy" id="431489"/>
    <lineage>
        <taxon>Bacteria</taxon>
        <taxon>Bacillati</taxon>
        <taxon>Actinomycetota</taxon>
        <taxon>Actinomycetes</taxon>
        <taxon>Micrococcales</taxon>
        <taxon>Demequinaceae</taxon>
        <taxon>Demequina</taxon>
    </lineage>
</organism>
<dbReference type="NCBIfam" id="TIGR00741">
    <property type="entry name" value="yfiA"/>
    <property type="match status" value="1"/>
</dbReference>
<comment type="similarity">
    <text evidence="2">Belongs to the HPF/YfiA ribosome-associated protein family. Long HPF subfamily.</text>
</comment>
<dbReference type="Pfam" id="PF16321">
    <property type="entry name" value="Ribosom_S30AE_C"/>
    <property type="match status" value="1"/>
</dbReference>
<dbReference type="InterPro" id="IPR032528">
    <property type="entry name" value="Ribosom_S30AE_C"/>
</dbReference>
<dbReference type="RefSeq" id="WP_062074443.1">
    <property type="nucleotide sequence ID" value="NZ_BBRC01000003.1"/>
</dbReference>
<comment type="function">
    <text evidence="2">Required for dimerization of active 70S ribosomes into 100S ribosomes in stationary phase; 100S ribosomes are translationally inactive and sometimes present during exponential growth.</text>
</comment>
<dbReference type="GO" id="GO:0043024">
    <property type="term" value="F:ribosomal small subunit binding"/>
    <property type="evidence" value="ECO:0007669"/>
    <property type="project" value="TreeGrafter"/>
</dbReference>
<name>A0A7Z0CJI0_9MICO</name>
<dbReference type="InterPro" id="IPR038416">
    <property type="entry name" value="Ribosom_S30AE_C_sf"/>
</dbReference>
<dbReference type="GO" id="GO:0045900">
    <property type="term" value="P:negative regulation of translational elongation"/>
    <property type="evidence" value="ECO:0007669"/>
    <property type="project" value="TreeGrafter"/>
</dbReference>
<evidence type="ECO:0000256" key="1">
    <source>
        <dbReference type="ARBA" id="ARBA00022845"/>
    </source>
</evidence>
<keyword evidence="2" id="KW-0963">Cytoplasm</keyword>
<evidence type="ECO:0000313" key="5">
    <source>
        <dbReference type="Proteomes" id="UP000547973"/>
    </source>
</evidence>
<dbReference type="Pfam" id="PF02482">
    <property type="entry name" value="Ribosomal_S30AE"/>
    <property type="match status" value="1"/>
</dbReference>
<dbReference type="Gene3D" id="3.30.160.100">
    <property type="entry name" value="Ribosome hibernation promotion factor-like"/>
    <property type="match status" value="1"/>
</dbReference>
<protein>
    <recommendedName>
        <fullName evidence="2">Ribosome hibernation promoting factor</fullName>
        <shortName evidence="2">HPF</shortName>
    </recommendedName>
</protein>
<dbReference type="InterPro" id="IPR034694">
    <property type="entry name" value="HPF_long/plastid"/>
</dbReference>
<keyword evidence="1 2" id="KW-0810">Translation regulation</keyword>
<sequence length="218" mass="23943">MDIAIVGRHTKVNDDMRGRIATKMEKLSALAPLATRAEVHVVHERNPKLSTDAERVEITLHGRAVVRAEASAEDRVAALELATIRVIEQLRKLHERRAHRHQGKADMATFAMADMTAAQAAAAASEVESVEAWDGQPASSVREIPLDGTPIMIRSKVHSAEPMSISEAIDQMELVGHDFFLFLDSDSGMPSAVYRRRGWTYGVIQLDQVAAEVERASA</sequence>
<proteinExistence type="inferred from homology"/>
<dbReference type="Gene3D" id="3.30.505.50">
    <property type="entry name" value="Sigma 54 modulation/S30EA ribosomal protein, C-terminal domain"/>
    <property type="match status" value="1"/>
</dbReference>
<dbReference type="InterPro" id="IPR003489">
    <property type="entry name" value="RHF/RaiA"/>
</dbReference>
<dbReference type="SUPFAM" id="SSF69754">
    <property type="entry name" value="Ribosome binding protein Y (YfiA homologue)"/>
    <property type="match status" value="1"/>
</dbReference>
<comment type="subcellular location">
    <subcellularLocation>
        <location evidence="2">Cytoplasm</location>
    </subcellularLocation>
</comment>
<evidence type="ECO:0000313" key="4">
    <source>
        <dbReference type="EMBL" id="NYI40802.1"/>
    </source>
</evidence>
<dbReference type="HAMAP" id="MF_00839">
    <property type="entry name" value="HPF"/>
    <property type="match status" value="1"/>
</dbReference>
<reference evidence="4 5" key="1">
    <citation type="submission" date="2020-07" db="EMBL/GenBank/DDBJ databases">
        <title>Sequencing the genomes of 1000 actinobacteria strains.</title>
        <authorList>
            <person name="Klenk H.-P."/>
        </authorList>
    </citation>
    <scope>NUCLEOTIDE SEQUENCE [LARGE SCALE GENOMIC DNA]</scope>
    <source>
        <strain evidence="4 5">DSM 19970</strain>
    </source>
</reference>
<accession>A0A7Z0CJI0</accession>
<dbReference type="EMBL" id="JACBZO010000001">
    <property type="protein sequence ID" value="NYI40802.1"/>
    <property type="molecule type" value="Genomic_DNA"/>
</dbReference>
<comment type="subunit">
    <text evidence="2">Interacts with 100S ribosomes.</text>
</comment>
<dbReference type="PANTHER" id="PTHR33231">
    <property type="entry name" value="30S RIBOSOMAL PROTEIN"/>
    <property type="match status" value="1"/>
</dbReference>
<dbReference type="InterPro" id="IPR036567">
    <property type="entry name" value="RHF-like"/>
</dbReference>
<evidence type="ECO:0000259" key="3">
    <source>
        <dbReference type="Pfam" id="PF16321"/>
    </source>
</evidence>
<keyword evidence="5" id="KW-1185">Reference proteome</keyword>
<dbReference type="InterPro" id="IPR050574">
    <property type="entry name" value="HPF/YfiA_ribosome-assoc"/>
</dbReference>